<feature type="region of interest" description="Disordered" evidence="1">
    <location>
        <begin position="103"/>
        <end position="122"/>
    </location>
</feature>
<proteinExistence type="predicted"/>
<organism evidence="2 3">
    <name type="scientific">Athelia psychrophila</name>
    <dbReference type="NCBI Taxonomy" id="1759441"/>
    <lineage>
        <taxon>Eukaryota</taxon>
        <taxon>Fungi</taxon>
        <taxon>Dikarya</taxon>
        <taxon>Basidiomycota</taxon>
        <taxon>Agaricomycotina</taxon>
        <taxon>Agaricomycetes</taxon>
        <taxon>Agaricomycetidae</taxon>
        <taxon>Atheliales</taxon>
        <taxon>Atheliaceae</taxon>
        <taxon>Athelia</taxon>
    </lineage>
</organism>
<dbReference type="Proteomes" id="UP000076532">
    <property type="component" value="Unassembled WGS sequence"/>
</dbReference>
<dbReference type="EMBL" id="KV417778">
    <property type="protein sequence ID" value="KZP06656.1"/>
    <property type="molecule type" value="Genomic_DNA"/>
</dbReference>
<accession>A0A167WZE4</accession>
<evidence type="ECO:0000256" key="1">
    <source>
        <dbReference type="SAM" id="MobiDB-lite"/>
    </source>
</evidence>
<sequence length="122" mass="13380">MMDAFQQVTHFTLLDANIGNFLLPFSAPHIPWPMLEMLSLPNIESGLLADAISAVSNRANMGYPVRKLQLSPILFADGKSLWHSAGVDVEVVVNPLTSLPAECRAEEWEDEDELDGDDMPGS</sequence>
<reference evidence="2 3" key="1">
    <citation type="journal article" date="2016" name="Mol. Biol. Evol.">
        <title>Comparative Genomics of Early-Diverging Mushroom-Forming Fungi Provides Insights into the Origins of Lignocellulose Decay Capabilities.</title>
        <authorList>
            <person name="Nagy L.G."/>
            <person name="Riley R."/>
            <person name="Tritt A."/>
            <person name="Adam C."/>
            <person name="Daum C."/>
            <person name="Floudas D."/>
            <person name="Sun H."/>
            <person name="Yadav J.S."/>
            <person name="Pangilinan J."/>
            <person name="Larsson K.H."/>
            <person name="Matsuura K."/>
            <person name="Barry K."/>
            <person name="Labutti K."/>
            <person name="Kuo R."/>
            <person name="Ohm R.A."/>
            <person name="Bhattacharya S.S."/>
            <person name="Shirouzu T."/>
            <person name="Yoshinaga Y."/>
            <person name="Martin F.M."/>
            <person name="Grigoriev I.V."/>
            <person name="Hibbett D.S."/>
        </authorList>
    </citation>
    <scope>NUCLEOTIDE SEQUENCE [LARGE SCALE GENOMIC DNA]</scope>
    <source>
        <strain evidence="2 3">CBS 109695</strain>
    </source>
</reference>
<evidence type="ECO:0000313" key="2">
    <source>
        <dbReference type="EMBL" id="KZP06656.1"/>
    </source>
</evidence>
<dbReference type="AlphaFoldDB" id="A0A167WZE4"/>
<keyword evidence="3" id="KW-1185">Reference proteome</keyword>
<feature type="compositionally biased region" description="Acidic residues" evidence="1">
    <location>
        <begin position="107"/>
        <end position="122"/>
    </location>
</feature>
<gene>
    <name evidence="2" type="ORF">FIBSPDRAFT_876324</name>
</gene>
<protein>
    <submittedName>
        <fullName evidence="2">Uncharacterized protein</fullName>
    </submittedName>
</protein>
<evidence type="ECO:0000313" key="3">
    <source>
        <dbReference type="Proteomes" id="UP000076532"/>
    </source>
</evidence>
<name>A0A167WZE4_9AGAM</name>